<gene>
    <name evidence="3" type="ORF">B0H65DRAFT_437415</name>
</gene>
<sequence length="559" mass="60894">MPNLSEKQSKLDKHRDTIYRLYITENKTLPQVVDIMKRDHNLSASDKQYKRYFKIWGLEKNYKTSDMISMLKIQQMRLEMGKKTVFFNENGEKIPKIKFTRFKNRHNITEFKDEELSGTVVLLGITFKTPEPDDTKTPSKNRPSTDGAGERTQMGAEEPHVMAQLSQSSRRDNIRREYSQLPGRPGSSSSIWSQSQNGHFTRTVASPSPSAYSLNTTIGAPTATMVAYTSSHHGQFETNFSPHSTAISDPGEYQLSARLRQGSVSSMPPLDLNHTRVGLFTNTVPSPALSACTLNTTIGCLTSSVAAYAPSEHFSAYAMDSFPQLPSTRDSAFNHSAVRARPGSSSYINWQGNHVGPSSSTLNSPAPSALSLNTTLGPDTSSTYPFNNTIAAPVPLSSPWSGHGQFAAIVSISPAPQLTGSGPSPTYGQGEAPLVGPGHYNYTGDYGRYDGMPTNNVNNTYSPALQSYLDGTEQYPSYTSNNAGYQGGNGVDESLGFGSQSTTTSHHLDTLSQVNTFSTMAAPWLTALAREALTATDSMTWGSCSNQEPEGYSGCERLR</sequence>
<dbReference type="Proteomes" id="UP001278500">
    <property type="component" value="Unassembled WGS sequence"/>
</dbReference>
<feature type="region of interest" description="Disordered" evidence="1">
    <location>
        <begin position="127"/>
        <end position="200"/>
    </location>
</feature>
<evidence type="ECO:0000256" key="1">
    <source>
        <dbReference type="SAM" id="MobiDB-lite"/>
    </source>
</evidence>
<dbReference type="EMBL" id="JAUEPP010000011">
    <property type="protein sequence ID" value="KAK3334336.1"/>
    <property type="molecule type" value="Genomic_DNA"/>
</dbReference>
<accession>A0AAE0MIX9</accession>
<evidence type="ECO:0000313" key="4">
    <source>
        <dbReference type="Proteomes" id="UP001278500"/>
    </source>
</evidence>
<feature type="compositionally biased region" description="Low complexity" evidence="1">
    <location>
        <begin position="187"/>
        <end position="196"/>
    </location>
</feature>
<feature type="compositionally biased region" description="Basic and acidic residues" evidence="1">
    <location>
        <begin position="169"/>
        <end position="178"/>
    </location>
</feature>
<dbReference type="RefSeq" id="XP_062676502.1">
    <property type="nucleotide sequence ID" value="XM_062825308.1"/>
</dbReference>
<dbReference type="InterPro" id="IPR025676">
    <property type="entry name" value="Clr5_dom"/>
</dbReference>
<name>A0AAE0MIX9_9PEZI</name>
<dbReference type="Pfam" id="PF14420">
    <property type="entry name" value="Clr5"/>
    <property type="match status" value="1"/>
</dbReference>
<evidence type="ECO:0000259" key="2">
    <source>
        <dbReference type="Pfam" id="PF14420"/>
    </source>
</evidence>
<keyword evidence="4" id="KW-1185">Reference proteome</keyword>
<dbReference type="AlphaFoldDB" id="A0AAE0MIX9"/>
<dbReference type="PANTHER" id="PTHR38788">
    <property type="entry name" value="CLR5 DOMAIN-CONTAINING PROTEIN"/>
    <property type="match status" value="1"/>
</dbReference>
<proteinExistence type="predicted"/>
<reference evidence="3" key="2">
    <citation type="submission" date="2023-06" db="EMBL/GenBank/DDBJ databases">
        <authorList>
            <consortium name="Lawrence Berkeley National Laboratory"/>
            <person name="Haridas S."/>
            <person name="Hensen N."/>
            <person name="Bonometti L."/>
            <person name="Westerberg I."/>
            <person name="Brannstrom I.O."/>
            <person name="Guillou S."/>
            <person name="Cros-Aarteil S."/>
            <person name="Calhoun S."/>
            <person name="Kuo A."/>
            <person name="Mondo S."/>
            <person name="Pangilinan J."/>
            <person name="Riley R."/>
            <person name="Labutti K."/>
            <person name="Andreopoulos B."/>
            <person name="Lipzen A."/>
            <person name="Chen C."/>
            <person name="Yanf M."/>
            <person name="Daum C."/>
            <person name="Ng V."/>
            <person name="Clum A."/>
            <person name="Steindorff A."/>
            <person name="Ohm R."/>
            <person name="Martin F."/>
            <person name="Silar P."/>
            <person name="Natvig D."/>
            <person name="Lalanne C."/>
            <person name="Gautier V."/>
            <person name="Ament-Velasquez S.L."/>
            <person name="Kruys A."/>
            <person name="Hutchinson M.I."/>
            <person name="Powell A.J."/>
            <person name="Barry K."/>
            <person name="Miller A.N."/>
            <person name="Grigoriev I.V."/>
            <person name="Debuchy R."/>
            <person name="Gladieux P."/>
            <person name="Thoren M.H."/>
            <person name="Johannesson H."/>
        </authorList>
    </citation>
    <scope>NUCLEOTIDE SEQUENCE</scope>
    <source>
        <strain evidence="3">CBS 560.94</strain>
    </source>
</reference>
<evidence type="ECO:0000313" key="3">
    <source>
        <dbReference type="EMBL" id="KAK3334336.1"/>
    </source>
</evidence>
<dbReference type="PANTHER" id="PTHR38788:SF3">
    <property type="entry name" value="CLR5 DOMAIN-CONTAINING PROTEIN"/>
    <property type="match status" value="1"/>
</dbReference>
<protein>
    <recommendedName>
        <fullName evidence="2">Clr5 domain-containing protein</fullName>
    </recommendedName>
</protein>
<feature type="domain" description="Clr5" evidence="2">
    <location>
        <begin position="9"/>
        <end position="60"/>
    </location>
</feature>
<dbReference type="GeneID" id="87862462"/>
<comment type="caution">
    <text evidence="3">The sequence shown here is derived from an EMBL/GenBank/DDBJ whole genome shotgun (WGS) entry which is preliminary data.</text>
</comment>
<organism evidence="3 4">
    <name type="scientific">Neurospora tetraspora</name>
    <dbReference type="NCBI Taxonomy" id="94610"/>
    <lineage>
        <taxon>Eukaryota</taxon>
        <taxon>Fungi</taxon>
        <taxon>Dikarya</taxon>
        <taxon>Ascomycota</taxon>
        <taxon>Pezizomycotina</taxon>
        <taxon>Sordariomycetes</taxon>
        <taxon>Sordariomycetidae</taxon>
        <taxon>Sordariales</taxon>
        <taxon>Sordariaceae</taxon>
        <taxon>Neurospora</taxon>
    </lineage>
</organism>
<reference evidence="3" key="1">
    <citation type="journal article" date="2023" name="Mol. Phylogenet. Evol.">
        <title>Genome-scale phylogeny and comparative genomics of the fungal order Sordariales.</title>
        <authorList>
            <person name="Hensen N."/>
            <person name="Bonometti L."/>
            <person name="Westerberg I."/>
            <person name="Brannstrom I.O."/>
            <person name="Guillou S."/>
            <person name="Cros-Aarteil S."/>
            <person name="Calhoun S."/>
            <person name="Haridas S."/>
            <person name="Kuo A."/>
            <person name="Mondo S."/>
            <person name="Pangilinan J."/>
            <person name="Riley R."/>
            <person name="LaButti K."/>
            <person name="Andreopoulos B."/>
            <person name="Lipzen A."/>
            <person name="Chen C."/>
            <person name="Yan M."/>
            <person name="Daum C."/>
            <person name="Ng V."/>
            <person name="Clum A."/>
            <person name="Steindorff A."/>
            <person name="Ohm R.A."/>
            <person name="Martin F."/>
            <person name="Silar P."/>
            <person name="Natvig D.O."/>
            <person name="Lalanne C."/>
            <person name="Gautier V."/>
            <person name="Ament-Velasquez S.L."/>
            <person name="Kruys A."/>
            <person name="Hutchinson M.I."/>
            <person name="Powell A.J."/>
            <person name="Barry K."/>
            <person name="Miller A.N."/>
            <person name="Grigoriev I.V."/>
            <person name="Debuchy R."/>
            <person name="Gladieux P."/>
            <person name="Hiltunen Thoren M."/>
            <person name="Johannesson H."/>
        </authorList>
    </citation>
    <scope>NUCLEOTIDE SEQUENCE</scope>
    <source>
        <strain evidence="3">CBS 560.94</strain>
    </source>
</reference>